<reference evidence="1 2" key="1">
    <citation type="submission" date="2014-03" db="EMBL/GenBank/DDBJ databases">
        <title>Genomics of Bifidobacteria.</title>
        <authorList>
            <person name="Ventura M."/>
            <person name="Milani C."/>
            <person name="Lugli G.A."/>
        </authorList>
    </citation>
    <scope>NUCLEOTIDE SEQUENCE [LARGE SCALE GENOMIC DNA]</scope>
    <source>
        <strain evidence="1 2">DSM 23969</strain>
    </source>
</reference>
<evidence type="ECO:0000313" key="2">
    <source>
        <dbReference type="Proteomes" id="UP000029108"/>
    </source>
</evidence>
<gene>
    <name evidence="1" type="ORF">BBIA_0666</name>
</gene>
<dbReference type="eggNOG" id="ENOG5032GU1">
    <property type="taxonomic scope" value="Bacteria"/>
</dbReference>
<evidence type="ECO:0000313" key="1">
    <source>
        <dbReference type="EMBL" id="KFI51750.1"/>
    </source>
</evidence>
<comment type="caution">
    <text evidence="1">The sequence shown here is derived from an EMBL/GenBank/DDBJ whole genome shotgun (WGS) entry which is preliminary data.</text>
</comment>
<keyword evidence="2" id="KW-1185">Reference proteome</keyword>
<organism evidence="1 2">
    <name type="scientific">Bifidobacterium biavatii DSM 23969</name>
    <dbReference type="NCBI Taxonomy" id="1437608"/>
    <lineage>
        <taxon>Bacteria</taxon>
        <taxon>Bacillati</taxon>
        <taxon>Actinomycetota</taxon>
        <taxon>Actinomycetes</taxon>
        <taxon>Bifidobacteriales</taxon>
        <taxon>Bifidobacteriaceae</taxon>
        <taxon>Bifidobacterium</taxon>
    </lineage>
</organism>
<dbReference type="EMBL" id="JGYN01000008">
    <property type="protein sequence ID" value="KFI51750.1"/>
    <property type="molecule type" value="Genomic_DNA"/>
</dbReference>
<name>A0A086ZZ00_9BIFI</name>
<dbReference type="AlphaFoldDB" id="A0A086ZZ00"/>
<accession>A0A086ZZ00</accession>
<protein>
    <submittedName>
        <fullName evidence="1">Uncharacterized protein</fullName>
    </submittedName>
</protein>
<dbReference type="RefSeq" id="WP_033493691.1">
    <property type="nucleotide sequence ID" value="NZ_JGYN01000008.1"/>
</dbReference>
<proteinExistence type="predicted"/>
<sequence length="372" mass="42645">MPVETNTAVSIVEDVKNVPDMQPAEPDLPDFYGGDGPTSCMWEDGWCDELADHYVLDYCDYEDCRDDHSTKYCLRHYILRLGLVLDHLKECPGMRDATSPDEIRHCALEHIAGFGSFELNDDRPSVQPVAQDNTPLSVDELNASIERISEQTAMSAGDWKELKVGNVLDRSTIESWLSTLELNHLDFRVEWFGEGGDDIAQPVVHRYDERMEQPDDWSLPHLDDAWTFDDMNRSFDAGDFTPMVNATFDPDDGHVTRSYASDVLVPDWAGRHHQITADPRKALEWVIGIRETRTDSLIPIYPGTWIRWRAEYDGDFNQLDVQNWNVYRRRIAPYLEYWDASKPLNMVKAKAKAHELESALNRIIRDGVKPGN</sequence>
<dbReference type="Proteomes" id="UP000029108">
    <property type="component" value="Unassembled WGS sequence"/>
</dbReference>